<gene>
    <name evidence="6" type="ORF">XA68_10951</name>
</gene>
<feature type="signal peptide" evidence="5">
    <location>
        <begin position="1"/>
        <end position="25"/>
    </location>
</feature>
<name>A0A2A9PHT2_OPHUN</name>
<keyword evidence="7" id="KW-1185">Reference proteome</keyword>
<dbReference type="SUPFAM" id="SSF56399">
    <property type="entry name" value="ADP-ribosylation"/>
    <property type="match status" value="2"/>
</dbReference>
<dbReference type="Proteomes" id="UP000037136">
    <property type="component" value="Unassembled WGS sequence"/>
</dbReference>
<evidence type="ECO:0000256" key="5">
    <source>
        <dbReference type="SAM" id="SignalP"/>
    </source>
</evidence>
<evidence type="ECO:0000256" key="2">
    <source>
        <dbReference type="ARBA" id="ARBA00022729"/>
    </source>
</evidence>
<dbReference type="Gene3D" id="3.90.210.10">
    <property type="entry name" value="Heat-Labile Enterotoxin, subunit A"/>
    <property type="match status" value="2"/>
</dbReference>
<accession>A0A2A9PHT2</accession>
<feature type="chain" id="PRO_5012292704" evidence="5">
    <location>
        <begin position="26"/>
        <end position="646"/>
    </location>
</feature>
<protein>
    <submittedName>
        <fullName evidence="6">Enterotoxin</fullName>
    </submittedName>
</protein>
<dbReference type="AlphaFoldDB" id="A0A2A9PHT2"/>
<sequence length="646" mass="71584">MMGHIKHLWLWIALTAMLLSPLCHGEHFTPDTKWRSVKRAAPQPSPTKILWRGELTRTPQDVQRAGGLYAEGLEKIAHSGRLSGGQLARGCSLFSHAYRRSAGFSQYISTSSDPFAALFLETLERNITEHLDDSPVHLYQIHIDRTMFELNSSLGIHNAHPAEPEWVAVGMIPWDQVMGWYEVTLNTLSTVFDTGMTIKKNAPFNVNPKYNGAVYNSQEGGDPQPQLAAFPADSPAWKFEPWRSSRGKSISELLGNYVWHRVCGKDYNCYRQRRPLLRSSSVVPRSDGIESPQQDVAVRGNPPRVVFIGHYLWPEEVKKQRGFLTAADRVFRDRAAPPEAYTLQHHLDVYNKQRSTFFLQASENFGTAAEWASESAKSHTPGFEGVVYAVHATPNMIDIGLTRGHHYGDVNPMKQRFAIAGGIKWSQVLGWVQVPQNFTKIPASEIGSRDDIRAHFEKAFKEEFALFEPNPDYDKKRFDHFAANDKAQKQLLTPSEPQKALTEFMDQFATPLGWTGKFPLFNSPHIGSANASREAKAAGKVAKPHSNSMTKKVRRFIDDHILALSILPQVVAAAVLPGGLQILEMVDAIKIGVAAVAEAGLAVEAFTATAQVGAGAALTAGVMGVRRTLAAADAVELELESLEFDI</sequence>
<dbReference type="STRING" id="268505.A0A2A9PHT2"/>
<keyword evidence="2 5" id="KW-0732">Signal</keyword>
<keyword evidence="1" id="KW-0800">Toxin</keyword>
<organism evidence="6 7">
    <name type="scientific">Ophiocordyceps unilateralis</name>
    <name type="common">Zombie-ant fungus</name>
    <name type="synonym">Torrubia unilateralis</name>
    <dbReference type="NCBI Taxonomy" id="268505"/>
    <lineage>
        <taxon>Eukaryota</taxon>
        <taxon>Fungi</taxon>
        <taxon>Dikarya</taxon>
        <taxon>Ascomycota</taxon>
        <taxon>Pezizomycotina</taxon>
        <taxon>Sordariomycetes</taxon>
        <taxon>Hypocreomycetidae</taxon>
        <taxon>Hypocreales</taxon>
        <taxon>Ophiocordycipitaceae</taxon>
        <taxon>Ophiocordyceps</taxon>
    </lineage>
</organism>
<evidence type="ECO:0000256" key="3">
    <source>
        <dbReference type="ARBA" id="ARBA00023026"/>
    </source>
</evidence>
<dbReference type="PRINTS" id="PR00771">
    <property type="entry name" value="ENTEROTOXINA"/>
</dbReference>
<dbReference type="Pfam" id="PF01375">
    <property type="entry name" value="Enterotoxin_a"/>
    <property type="match status" value="2"/>
</dbReference>
<dbReference type="GO" id="GO:0090729">
    <property type="term" value="F:toxin activity"/>
    <property type="evidence" value="ECO:0007669"/>
    <property type="project" value="UniProtKB-KW"/>
</dbReference>
<comment type="caution">
    <text evidence="6">The sequence shown here is derived from an EMBL/GenBank/DDBJ whole genome shotgun (WGS) entry which is preliminary data.</text>
</comment>
<keyword evidence="4" id="KW-1015">Disulfide bond</keyword>
<dbReference type="InterPro" id="IPR001144">
    <property type="entry name" value="Enterotoxin_A"/>
</dbReference>
<reference evidence="6 7" key="1">
    <citation type="journal article" date="2015" name="BMC Genomics">
        <title>Gene expression during zombie ant biting behavior reflects the complexity underlying fungal parasitic behavioral manipulation.</title>
        <authorList>
            <person name="de Bekker C."/>
            <person name="Ohm R.A."/>
            <person name="Loreto R.G."/>
            <person name="Sebastian A."/>
            <person name="Albert I."/>
            <person name="Merrow M."/>
            <person name="Brachmann A."/>
            <person name="Hughes D.P."/>
        </authorList>
    </citation>
    <scope>NUCLEOTIDE SEQUENCE [LARGE SCALE GENOMIC DNA]</scope>
    <source>
        <strain evidence="6 7">SC16a</strain>
    </source>
</reference>
<dbReference type="OrthoDB" id="4928156at2759"/>
<keyword evidence="3" id="KW-0843">Virulence</keyword>
<reference evidence="6 7" key="2">
    <citation type="journal article" date="2017" name="Sci. Rep.">
        <title>Ant-infecting Ophiocordyceps genomes reveal a high diversity of potential behavioral manipulation genes and a possible major role for enterotoxins.</title>
        <authorList>
            <person name="de Bekker C."/>
            <person name="Ohm R.A."/>
            <person name="Evans H.C."/>
            <person name="Brachmann A."/>
            <person name="Hughes D.P."/>
        </authorList>
    </citation>
    <scope>NUCLEOTIDE SEQUENCE [LARGE SCALE GENOMIC DNA]</scope>
    <source>
        <strain evidence="6 7">SC16a</strain>
    </source>
</reference>
<evidence type="ECO:0000313" key="6">
    <source>
        <dbReference type="EMBL" id="PFH60437.1"/>
    </source>
</evidence>
<evidence type="ECO:0000256" key="4">
    <source>
        <dbReference type="ARBA" id="ARBA00023157"/>
    </source>
</evidence>
<proteinExistence type="predicted"/>
<evidence type="ECO:0000256" key="1">
    <source>
        <dbReference type="ARBA" id="ARBA00022656"/>
    </source>
</evidence>
<dbReference type="EMBL" id="LAZP02000129">
    <property type="protein sequence ID" value="PFH60437.1"/>
    <property type="molecule type" value="Genomic_DNA"/>
</dbReference>
<evidence type="ECO:0000313" key="7">
    <source>
        <dbReference type="Proteomes" id="UP000037136"/>
    </source>
</evidence>